<dbReference type="RefSeq" id="WP_057944752.1">
    <property type="nucleotide sequence ID" value="NZ_CP011131.1"/>
</dbReference>
<dbReference type="Proteomes" id="UP000829194">
    <property type="component" value="Chromosome"/>
</dbReference>
<keyword evidence="3" id="KW-1185">Reference proteome</keyword>
<evidence type="ECO:0000313" key="3">
    <source>
        <dbReference type="Proteomes" id="UP000829194"/>
    </source>
</evidence>
<organism evidence="2 3">
    <name type="scientific">Lysobacter gummosus</name>
    <dbReference type="NCBI Taxonomy" id="262324"/>
    <lineage>
        <taxon>Bacteria</taxon>
        <taxon>Pseudomonadati</taxon>
        <taxon>Pseudomonadota</taxon>
        <taxon>Gammaproteobacteria</taxon>
        <taxon>Lysobacterales</taxon>
        <taxon>Lysobacteraceae</taxon>
        <taxon>Lysobacter</taxon>
    </lineage>
</organism>
<evidence type="ECO:0000256" key="1">
    <source>
        <dbReference type="SAM" id="MobiDB-lite"/>
    </source>
</evidence>
<proteinExistence type="predicted"/>
<feature type="region of interest" description="Disordered" evidence="1">
    <location>
        <begin position="65"/>
        <end position="134"/>
    </location>
</feature>
<sequence>MNKLTDSQRALILLATETAGRIENFPKNLGGGARAAVMRGLLLNGLIVADGAGHALTEAGYEAVGHQPPDVANTQEAGDSAGTSGDMAGNDDSAADADAAANNDADAAVDPDHGPENEGADCTEADTPNPTAKRAQSKLDQVVGLLLRPQGATIAQVMAATEWQQHSVRGFFAGTLKKKGYELTSDKDGKADRVYRIKVEQTASAAESSADEEE</sequence>
<protein>
    <submittedName>
        <fullName evidence="2">DUF3489 domain-containing protein</fullName>
    </submittedName>
</protein>
<evidence type="ECO:0000313" key="2">
    <source>
        <dbReference type="EMBL" id="UNP29263.1"/>
    </source>
</evidence>
<feature type="compositionally biased region" description="Low complexity" evidence="1">
    <location>
        <begin position="86"/>
        <end position="108"/>
    </location>
</feature>
<dbReference type="Pfam" id="PF11994">
    <property type="entry name" value="DUF3489"/>
    <property type="match status" value="1"/>
</dbReference>
<reference evidence="2 3" key="1">
    <citation type="submission" date="2022-03" db="EMBL/GenBank/DDBJ databases">
        <title>Complete genome sequence of Lysobacter capsici VKM B-2533 and Lysobacter gummosus 10.1.1, promising sources of lytic agents.</title>
        <authorList>
            <person name="Tarlachkov S.V."/>
            <person name="Kudryakova I.V."/>
            <person name="Afoshin A.S."/>
            <person name="Leontyevskaya E.A."/>
            <person name="Leontyevskaya N.V."/>
        </authorList>
    </citation>
    <scope>NUCLEOTIDE SEQUENCE [LARGE SCALE GENOMIC DNA]</scope>
    <source>
        <strain evidence="2 3">10.1.1</strain>
    </source>
</reference>
<name>A0ABY3X9K5_9GAMM</name>
<feature type="compositionally biased region" description="Polar residues" evidence="1">
    <location>
        <begin position="72"/>
        <end position="83"/>
    </location>
</feature>
<dbReference type="InterPro" id="IPR021880">
    <property type="entry name" value="DUF3489"/>
</dbReference>
<dbReference type="EMBL" id="CP093547">
    <property type="protein sequence ID" value="UNP29263.1"/>
    <property type="molecule type" value="Genomic_DNA"/>
</dbReference>
<accession>A0ABY3X9K5</accession>
<gene>
    <name evidence="2" type="ORF">MOV92_22800</name>
</gene>